<dbReference type="Pfam" id="PF08028">
    <property type="entry name" value="Acyl-CoA_dh_2"/>
    <property type="match status" value="1"/>
</dbReference>
<dbReference type="Gene3D" id="2.40.110.10">
    <property type="entry name" value="Butyryl-CoA Dehydrogenase, subunit A, domain 2"/>
    <property type="match status" value="1"/>
</dbReference>
<evidence type="ECO:0000313" key="4">
    <source>
        <dbReference type="Proteomes" id="UP001595755"/>
    </source>
</evidence>
<sequence length="355" mass="39023">MSVIIPQSIASEVRANARLNQGVLTPGLLAYLYEAKLFKLFVPEQLNGLMLPLPDALRVFEQASRIDGSFGWLVTIGSGGGFFSAALPPAQARELFSGANAVVAGSGHANGLARPVEGGYLVDGEWPYCSGSTYASLYTANCRIEGMKDDIRSFAFLPDQVEVIPDWNSFGLRGTESHSIAVKGAFVPAERTFSIMSEPHYDDAIFRYPFLPFAQTSFAAVCLGICRHFLEEARAFIESRREVWETARLGRYANADRVVAGQTAGLETDGRNFYEAVERTWAAFEDRGRMSDAEQAEVGEACQRLASHTLEYANIVFRLLGMAVLMEDHPINRIWRDLHTVAQHSVLVPASADES</sequence>
<dbReference type="SUPFAM" id="SSF56645">
    <property type="entry name" value="Acyl-CoA dehydrogenase NM domain-like"/>
    <property type="match status" value="1"/>
</dbReference>
<evidence type="ECO:0000256" key="1">
    <source>
        <dbReference type="ARBA" id="ARBA00023002"/>
    </source>
</evidence>
<dbReference type="InterPro" id="IPR013107">
    <property type="entry name" value="Acyl-CoA_DH_C"/>
</dbReference>
<reference evidence="4" key="1">
    <citation type="journal article" date="2019" name="Int. J. Syst. Evol. Microbiol.">
        <title>The Global Catalogue of Microorganisms (GCM) 10K type strain sequencing project: providing services to taxonomists for standard genome sequencing and annotation.</title>
        <authorList>
            <consortium name="The Broad Institute Genomics Platform"/>
            <consortium name="The Broad Institute Genome Sequencing Center for Infectious Disease"/>
            <person name="Wu L."/>
            <person name="Ma J."/>
        </authorList>
    </citation>
    <scope>NUCLEOTIDE SEQUENCE [LARGE SCALE GENOMIC DNA]</scope>
    <source>
        <strain evidence="4">CGMCC 4.1641</strain>
    </source>
</reference>
<evidence type="ECO:0000259" key="2">
    <source>
        <dbReference type="Pfam" id="PF08028"/>
    </source>
</evidence>
<dbReference type="PIRSF" id="PIRSF016578">
    <property type="entry name" value="HsaA"/>
    <property type="match status" value="1"/>
</dbReference>
<dbReference type="SUPFAM" id="SSF47203">
    <property type="entry name" value="Acyl-CoA dehydrogenase C-terminal domain-like"/>
    <property type="match status" value="1"/>
</dbReference>
<dbReference type="InterPro" id="IPR037069">
    <property type="entry name" value="AcylCoA_DH/ox_N_sf"/>
</dbReference>
<organism evidence="3 4">
    <name type="scientific">Cohnella boryungensis</name>
    <dbReference type="NCBI Taxonomy" id="768479"/>
    <lineage>
        <taxon>Bacteria</taxon>
        <taxon>Bacillati</taxon>
        <taxon>Bacillota</taxon>
        <taxon>Bacilli</taxon>
        <taxon>Bacillales</taxon>
        <taxon>Paenibacillaceae</taxon>
        <taxon>Cohnella</taxon>
    </lineage>
</organism>
<dbReference type="EMBL" id="JBHSED010000010">
    <property type="protein sequence ID" value="MFC4303250.1"/>
    <property type="molecule type" value="Genomic_DNA"/>
</dbReference>
<dbReference type="PANTHER" id="PTHR43884:SF12">
    <property type="entry name" value="ISOVALERYL-COA DEHYDROGENASE, MITOCHONDRIAL-RELATED"/>
    <property type="match status" value="1"/>
</dbReference>
<gene>
    <name evidence="3" type="ORF">ACFO1S_07270</name>
</gene>
<dbReference type="PANTHER" id="PTHR43884">
    <property type="entry name" value="ACYL-COA DEHYDROGENASE"/>
    <property type="match status" value="1"/>
</dbReference>
<dbReference type="Proteomes" id="UP001595755">
    <property type="component" value="Unassembled WGS sequence"/>
</dbReference>
<evidence type="ECO:0000313" key="3">
    <source>
        <dbReference type="EMBL" id="MFC4303250.1"/>
    </source>
</evidence>
<keyword evidence="4" id="KW-1185">Reference proteome</keyword>
<comment type="caution">
    <text evidence="3">The sequence shown here is derived from an EMBL/GenBank/DDBJ whole genome shotgun (WGS) entry which is preliminary data.</text>
</comment>
<dbReference type="Gene3D" id="1.20.140.10">
    <property type="entry name" value="Butyryl-CoA Dehydrogenase, subunit A, domain 3"/>
    <property type="match status" value="1"/>
</dbReference>
<keyword evidence="1" id="KW-0560">Oxidoreductase</keyword>
<dbReference type="RefSeq" id="WP_204605128.1">
    <property type="nucleotide sequence ID" value="NZ_JBHSED010000010.1"/>
</dbReference>
<dbReference type="InterPro" id="IPR009100">
    <property type="entry name" value="AcylCoA_DH/oxidase_NM_dom_sf"/>
</dbReference>
<accession>A0ABV8S7D3</accession>
<dbReference type="InterPro" id="IPR036250">
    <property type="entry name" value="AcylCo_DH-like_C"/>
</dbReference>
<name>A0ABV8S7D3_9BACL</name>
<dbReference type="InterPro" id="IPR046373">
    <property type="entry name" value="Acyl-CoA_Oxase/DH_mid-dom_sf"/>
</dbReference>
<feature type="domain" description="Acyl-CoA dehydrogenase C-terminal" evidence="2">
    <location>
        <begin position="217"/>
        <end position="347"/>
    </location>
</feature>
<proteinExistence type="predicted"/>
<dbReference type="Gene3D" id="1.10.540.10">
    <property type="entry name" value="Acyl-CoA dehydrogenase/oxidase, N-terminal domain"/>
    <property type="match status" value="1"/>
</dbReference>
<protein>
    <submittedName>
        <fullName evidence="3">Acyl-CoA dehydrogenase</fullName>
    </submittedName>
</protein>